<reference evidence="9" key="2">
    <citation type="journal article" date="2014" name="ISME J.">
        <title>Microbial stratification in low pH oxic and suboxic macroscopic growths along an acid mine drainage.</title>
        <authorList>
            <person name="Mendez-Garcia C."/>
            <person name="Mesa V."/>
            <person name="Sprenger R.R."/>
            <person name="Richter M."/>
            <person name="Diez M.S."/>
            <person name="Solano J."/>
            <person name="Bargiela R."/>
            <person name="Golyshina O.V."/>
            <person name="Manteca A."/>
            <person name="Ramos J.L."/>
            <person name="Gallego J.R."/>
            <person name="Llorente I."/>
            <person name="Martins Dos Santos V.A."/>
            <person name="Jensen O.N."/>
            <person name="Pelaez A.I."/>
            <person name="Sanchez J."/>
            <person name="Ferrer M."/>
        </authorList>
    </citation>
    <scope>NUCLEOTIDE SEQUENCE</scope>
</reference>
<feature type="domain" description="Type II methyltransferase M.TaqI-like" evidence="8">
    <location>
        <begin position="229"/>
        <end position="408"/>
    </location>
</feature>
<dbReference type="PRINTS" id="PR00507">
    <property type="entry name" value="N12N6MTFRASE"/>
</dbReference>
<sequence>MPIRLTLDDLQLRHQRAREHQALDAWMRDDQGWVLSADPEGIRETLERAAKFTNYALVNKLVFYEALMKRYGAQLKKLHVPGHIDTGDGLRLHLQGYFDKAKQVTGDYETVFGEDHSGLGARIPFYADAAVDYWRVLIEQIHDFDFSKLDYEVIGGIFERLISPEERHKYGQFYTRAEIVDLINSFCIRSGAENVLDPSCGGGTFLVRAYARKRELAPARSHAELLGDLYGVDVSPFATHLTTINLATRDLVQDDNYPRIARSDFFDVRPQHRFISLPRKLSSGGLGKAQHRDIDIPPLDAVVGNPPYVRQEEIKSWKPKDKSERKQGPKPGTKEYYRDLVKREMGASLTGRSDLHCYFWPHAASFLKPDGWLCLLTSSQWLDVEYGFKLQAWLLQHFRIVAVIESFDEPWFVGARVATVVTLLQRCADAAERATNRVRFVQLRQPVADLMAHDGSTAGAIAAADALRDELSALNRNTVTARYRARLVAQGELQADGIALGRMMRGLDADDEEVESAATEGEYFGGKWGIPLRAPDLWFELVDRFADRFAPLGELADIRFGVKSGNDGFFYPKDVSDECLTRIADAATFEREYGVPRTDVDRGAIRLVRCGEHYAELRPIESKYLEPEVHSLMEIKGYVARPQECARMILLVGEAKAQLKGTWVGQYIDWGEKKGWHKSATCAARATEERGWYDLTSSQRPDLILPKIQQYRLLTIDNPEHLHMNCALLGLYGLDESARPLYAALLNSSIAILSRILYARGLGNEGNIQLDVYAAKMMLVPRPVALGTASAKRALKAYEKLRLRSALQFLSERRMRAMAYRKDGREAELAALPDTGELDMADRHELDDAVLEMLGVRSMAERAQWLRRLYEYLRGH</sequence>
<evidence type="ECO:0000256" key="6">
    <source>
        <dbReference type="ARBA" id="ARBA00047942"/>
    </source>
</evidence>
<comment type="similarity">
    <text evidence="1">Belongs to the N(4)/N(6)-methyltransferase family.</text>
</comment>
<reference evidence="9" key="1">
    <citation type="submission" date="2013-08" db="EMBL/GenBank/DDBJ databases">
        <authorList>
            <person name="Mendez C."/>
            <person name="Richter M."/>
            <person name="Ferrer M."/>
            <person name="Sanchez J."/>
        </authorList>
    </citation>
    <scope>NUCLEOTIDE SEQUENCE</scope>
</reference>
<dbReference type="Pfam" id="PF07669">
    <property type="entry name" value="Eco57I"/>
    <property type="match status" value="1"/>
</dbReference>
<evidence type="ECO:0000259" key="8">
    <source>
        <dbReference type="Pfam" id="PF07669"/>
    </source>
</evidence>
<dbReference type="InterPro" id="IPR011639">
    <property type="entry name" value="MethylTrfase_TaqI-like_dom"/>
</dbReference>
<keyword evidence="4" id="KW-0808">Transferase</keyword>
<dbReference type="Gene3D" id="3.40.50.150">
    <property type="entry name" value="Vaccinia Virus protein VP39"/>
    <property type="match status" value="1"/>
</dbReference>
<feature type="non-terminal residue" evidence="9">
    <location>
        <position position="876"/>
    </location>
</feature>
<dbReference type="GO" id="GO:0003676">
    <property type="term" value="F:nucleic acid binding"/>
    <property type="evidence" value="ECO:0007669"/>
    <property type="project" value="InterPro"/>
</dbReference>
<evidence type="ECO:0000256" key="5">
    <source>
        <dbReference type="ARBA" id="ARBA00022691"/>
    </source>
</evidence>
<evidence type="ECO:0000256" key="2">
    <source>
        <dbReference type="ARBA" id="ARBA00011900"/>
    </source>
</evidence>
<dbReference type="PANTHER" id="PTHR33841:SF5">
    <property type="entry name" value="DNA METHYLASE (MODIFICATION METHYLASE) (METHYLTRANSFERASE)-RELATED"/>
    <property type="match status" value="1"/>
</dbReference>
<comment type="caution">
    <text evidence="9">The sequence shown here is derived from an EMBL/GenBank/DDBJ whole genome shotgun (WGS) entry which is preliminary data.</text>
</comment>
<dbReference type="EC" id="2.1.1.72" evidence="2"/>
<protein>
    <recommendedName>
        <fullName evidence="2">site-specific DNA-methyltransferase (adenine-specific)</fullName>
        <ecNumber evidence="2">2.1.1.72</ecNumber>
    </recommendedName>
</protein>
<evidence type="ECO:0000313" key="9">
    <source>
        <dbReference type="EMBL" id="EQD28085.1"/>
    </source>
</evidence>
<accession>T0ZEM6</accession>
<keyword evidence="3 9" id="KW-0489">Methyltransferase</keyword>
<name>T0ZEM6_9ZZZZ</name>
<dbReference type="InterPro" id="IPR050953">
    <property type="entry name" value="N4_N6_ade-DNA_methylase"/>
</dbReference>
<dbReference type="InterPro" id="IPR002052">
    <property type="entry name" value="DNA_methylase_N6_adenine_CS"/>
</dbReference>
<evidence type="ECO:0000256" key="1">
    <source>
        <dbReference type="ARBA" id="ARBA00006594"/>
    </source>
</evidence>
<proteinExistence type="inferred from homology"/>
<dbReference type="GO" id="GO:0032259">
    <property type="term" value="P:methylation"/>
    <property type="evidence" value="ECO:0007669"/>
    <property type="project" value="UniProtKB-KW"/>
</dbReference>
<evidence type="ECO:0000256" key="7">
    <source>
        <dbReference type="SAM" id="MobiDB-lite"/>
    </source>
</evidence>
<dbReference type="PANTHER" id="PTHR33841">
    <property type="entry name" value="DNA METHYLTRANSFERASE YEEA-RELATED"/>
    <property type="match status" value="1"/>
</dbReference>
<gene>
    <name evidence="9" type="ORF">B1A_21340</name>
</gene>
<dbReference type="GO" id="GO:0006304">
    <property type="term" value="P:DNA modification"/>
    <property type="evidence" value="ECO:0007669"/>
    <property type="project" value="InterPro"/>
</dbReference>
<dbReference type="EMBL" id="AUZX01015775">
    <property type="protein sequence ID" value="EQD28085.1"/>
    <property type="molecule type" value="Genomic_DNA"/>
</dbReference>
<comment type="catalytic activity">
    <reaction evidence="6">
        <text>a 2'-deoxyadenosine in DNA + S-adenosyl-L-methionine = an N(6)-methyl-2'-deoxyadenosine in DNA + S-adenosyl-L-homocysteine + H(+)</text>
        <dbReference type="Rhea" id="RHEA:15197"/>
        <dbReference type="Rhea" id="RHEA-COMP:12418"/>
        <dbReference type="Rhea" id="RHEA-COMP:12419"/>
        <dbReference type="ChEBI" id="CHEBI:15378"/>
        <dbReference type="ChEBI" id="CHEBI:57856"/>
        <dbReference type="ChEBI" id="CHEBI:59789"/>
        <dbReference type="ChEBI" id="CHEBI:90615"/>
        <dbReference type="ChEBI" id="CHEBI:90616"/>
        <dbReference type="EC" id="2.1.1.72"/>
    </reaction>
</comment>
<evidence type="ECO:0000256" key="4">
    <source>
        <dbReference type="ARBA" id="ARBA00022679"/>
    </source>
</evidence>
<dbReference type="InterPro" id="IPR029063">
    <property type="entry name" value="SAM-dependent_MTases_sf"/>
</dbReference>
<feature type="region of interest" description="Disordered" evidence="7">
    <location>
        <begin position="314"/>
        <end position="334"/>
    </location>
</feature>
<dbReference type="SUPFAM" id="SSF53335">
    <property type="entry name" value="S-adenosyl-L-methionine-dependent methyltransferases"/>
    <property type="match status" value="1"/>
</dbReference>
<dbReference type="PROSITE" id="PS00092">
    <property type="entry name" value="N6_MTASE"/>
    <property type="match status" value="1"/>
</dbReference>
<keyword evidence="5" id="KW-0949">S-adenosyl-L-methionine</keyword>
<organism evidence="9">
    <name type="scientific">mine drainage metagenome</name>
    <dbReference type="NCBI Taxonomy" id="410659"/>
    <lineage>
        <taxon>unclassified sequences</taxon>
        <taxon>metagenomes</taxon>
        <taxon>ecological metagenomes</taxon>
    </lineage>
</organism>
<evidence type="ECO:0000256" key="3">
    <source>
        <dbReference type="ARBA" id="ARBA00022603"/>
    </source>
</evidence>
<dbReference type="GO" id="GO:0009007">
    <property type="term" value="F:site-specific DNA-methyltransferase (adenine-specific) activity"/>
    <property type="evidence" value="ECO:0007669"/>
    <property type="project" value="UniProtKB-EC"/>
</dbReference>
<dbReference type="AlphaFoldDB" id="T0ZEM6"/>